<reference evidence="2" key="1">
    <citation type="submission" date="2021-09" db="EMBL/GenBank/DDBJ databases">
        <authorList>
            <consortium name="AG Swart"/>
            <person name="Singh M."/>
            <person name="Singh A."/>
            <person name="Seah K."/>
            <person name="Emmerich C."/>
        </authorList>
    </citation>
    <scope>NUCLEOTIDE SEQUENCE</scope>
    <source>
        <strain evidence="2">ATCC30299</strain>
    </source>
</reference>
<evidence type="ECO:0000256" key="1">
    <source>
        <dbReference type="SAM" id="MobiDB-lite"/>
    </source>
</evidence>
<feature type="compositionally biased region" description="Polar residues" evidence="1">
    <location>
        <begin position="21"/>
        <end position="30"/>
    </location>
</feature>
<evidence type="ECO:0000313" key="3">
    <source>
        <dbReference type="Proteomes" id="UP001162131"/>
    </source>
</evidence>
<gene>
    <name evidence="2" type="ORF">BSTOLATCC_MIC7610</name>
</gene>
<sequence length="81" mass="8905">MDQESNFSDENSDDGILSIAADNSSTGTISRAPTCHQVVYNKYESVGTLVEIWPHPQLHMSIASEQAEEAYRAHGCICTVF</sequence>
<protein>
    <submittedName>
        <fullName evidence="2">Uncharacterized protein</fullName>
    </submittedName>
</protein>
<keyword evidence="3" id="KW-1185">Reference proteome</keyword>
<dbReference type="EMBL" id="CAJZBQ010000009">
    <property type="protein sequence ID" value="CAG9312818.1"/>
    <property type="molecule type" value="Genomic_DNA"/>
</dbReference>
<feature type="region of interest" description="Disordered" evidence="1">
    <location>
        <begin position="1"/>
        <end position="30"/>
    </location>
</feature>
<name>A0AAU9IWZ4_9CILI</name>
<evidence type="ECO:0000313" key="2">
    <source>
        <dbReference type="EMBL" id="CAG9312818.1"/>
    </source>
</evidence>
<organism evidence="2 3">
    <name type="scientific">Blepharisma stoltei</name>
    <dbReference type="NCBI Taxonomy" id="1481888"/>
    <lineage>
        <taxon>Eukaryota</taxon>
        <taxon>Sar</taxon>
        <taxon>Alveolata</taxon>
        <taxon>Ciliophora</taxon>
        <taxon>Postciliodesmatophora</taxon>
        <taxon>Heterotrichea</taxon>
        <taxon>Heterotrichida</taxon>
        <taxon>Blepharismidae</taxon>
        <taxon>Blepharisma</taxon>
    </lineage>
</organism>
<comment type="caution">
    <text evidence="2">The sequence shown here is derived from an EMBL/GenBank/DDBJ whole genome shotgun (WGS) entry which is preliminary data.</text>
</comment>
<dbReference type="Proteomes" id="UP001162131">
    <property type="component" value="Unassembled WGS sequence"/>
</dbReference>
<dbReference type="AlphaFoldDB" id="A0AAU9IWZ4"/>
<proteinExistence type="predicted"/>
<accession>A0AAU9IWZ4</accession>